<dbReference type="OrthoDB" id="2590065at2"/>
<evidence type="ECO:0000313" key="3">
    <source>
        <dbReference type="Proteomes" id="UP000267798"/>
    </source>
</evidence>
<sequence>MDSNLNIDQLIHQMKETKIPEVEISGKVMQEVLSFQGNQKRQWFRMSPIWAAICAVLVISTASVSAAALLKTNWNGIQINISDRGESILIPADKDELSFKDKFETYLAESSTIWEKISADEASVQFPFPLLRPQDSKFTLVQSFGVIPKDPDYRMKTIDEWYLGGFFDIFRWKQSEVMVKQDLDGHMADTVKDPSKTLELNFGASWEYVEVTDDILAMFSAGDIENRLLVSYKTADHNVITLELWGDMAKDDLIALAKTYVKN</sequence>
<name>A0A3A6PDZ2_9BACL</name>
<dbReference type="RefSeq" id="WP_120111985.1">
    <property type="nucleotide sequence ID" value="NZ_QXQB01000003.1"/>
</dbReference>
<feature type="transmembrane region" description="Helical" evidence="1">
    <location>
        <begin position="49"/>
        <end position="70"/>
    </location>
</feature>
<proteinExistence type="predicted"/>
<organism evidence="2 3">
    <name type="scientific">Paenibacillus pinisoli</name>
    <dbReference type="NCBI Taxonomy" id="1276110"/>
    <lineage>
        <taxon>Bacteria</taxon>
        <taxon>Bacillati</taxon>
        <taxon>Bacillota</taxon>
        <taxon>Bacilli</taxon>
        <taxon>Bacillales</taxon>
        <taxon>Paenibacillaceae</taxon>
        <taxon>Paenibacillus</taxon>
    </lineage>
</organism>
<evidence type="ECO:0008006" key="4">
    <source>
        <dbReference type="Google" id="ProtNLM"/>
    </source>
</evidence>
<dbReference type="Proteomes" id="UP000267798">
    <property type="component" value="Unassembled WGS sequence"/>
</dbReference>
<keyword evidence="1" id="KW-0472">Membrane</keyword>
<evidence type="ECO:0000313" key="2">
    <source>
        <dbReference type="EMBL" id="RJX39017.1"/>
    </source>
</evidence>
<reference evidence="2 3" key="1">
    <citation type="submission" date="2018-09" db="EMBL/GenBank/DDBJ databases">
        <title>Paenibacillus aracenensis nov. sp. isolated from a cave in southern Spain.</title>
        <authorList>
            <person name="Jurado V."/>
            <person name="Gutierrez-Patricio S."/>
            <person name="Gonzalez-Pimentel J.L."/>
            <person name="Miller A.Z."/>
            <person name="Laiz L."/>
            <person name="Saiz-Jimenez C."/>
        </authorList>
    </citation>
    <scope>NUCLEOTIDE SEQUENCE [LARGE SCALE GENOMIC DNA]</scope>
    <source>
        <strain evidence="2 3">JCM 19203</strain>
    </source>
</reference>
<dbReference type="EMBL" id="QXQB01000003">
    <property type="protein sequence ID" value="RJX39017.1"/>
    <property type="molecule type" value="Genomic_DNA"/>
</dbReference>
<keyword evidence="1" id="KW-1133">Transmembrane helix</keyword>
<accession>A0A3A6PDZ2</accession>
<evidence type="ECO:0000256" key="1">
    <source>
        <dbReference type="SAM" id="Phobius"/>
    </source>
</evidence>
<protein>
    <recommendedName>
        <fullName evidence="4">DUF4367 domain-containing protein</fullName>
    </recommendedName>
</protein>
<comment type="caution">
    <text evidence="2">The sequence shown here is derived from an EMBL/GenBank/DDBJ whole genome shotgun (WGS) entry which is preliminary data.</text>
</comment>
<keyword evidence="1" id="KW-0812">Transmembrane</keyword>
<keyword evidence="3" id="KW-1185">Reference proteome</keyword>
<gene>
    <name evidence="2" type="ORF">D3P09_16060</name>
</gene>
<dbReference type="AlphaFoldDB" id="A0A3A6PDZ2"/>